<dbReference type="Proteomes" id="UP001603857">
    <property type="component" value="Unassembled WGS sequence"/>
</dbReference>
<evidence type="ECO:0008006" key="5">
    <source>
        <dbReference type="Google" id="ProtNLM"/>
    </source>
</evidence>
<accession>A0ABD1LV69</accession>
<reference evidence="3 4" key="1">
    <citation type="submission" date="2024-08" db="EMBL/GenBank/DDBJ databases">
        <title>Insights into the chromosomal genome structure of Flemingia macrophylla.</title>
        <authorList>
            <person name="Ding Y."/>
            <person name="Zhao Y."/>
            <person name="Bi W."/>
            <person name="Wu M."/>
            <person name="Zhao G."/>
            <person name="Gong Y."/>
            <person name="Li W."/>
            <person name="Zhang P."/>
        </authorList>
    </citation>
    <scope>NUCLEOTIDE SEQUENCE [LARGE SCALE GENOMIC DNA]</scope>
    <source>
        <strain evidence="3">DYQJB</strain>
        <tissue evidence="3">Leaf</tissue>
    </source>
</reference>
<evidence type="ECO:0000256" key="2">
    <source>
        <dbReference type="PROSITE-ProRule" id="PRU00708"/>
    </source>
</evidence>
<dbReference type="AlphaFoldDB" id="A0ABD1LV69"/>
<organism evidence="3 4">
    <name type="scientific">Flemingia macrophylla</name>
    <dbReference type="NCBI Taxonomy" id="520843"/>
    <lineage>
        <taxon>Eukaryota</taxon>
        <taxon>Viridiplantae</taxon>
        <taxon>Streptophyta</taxon>
        <taxon>Embryophyta</taxon>
        <taxon>Tracheophyta</taxon>
        <taxon>Spermatophyta</taxon>
        <taxon>Magnoliopsida</taxon>
        <taxon>eudicotyledons</taxon>
        <taxon>Gunneridae</taxon>
        <taxon>Pentapetalae</taxon>
        <taxon>rosids</taxon>
        <taxon>fabids</taxon>
        <taxon>Fabales</taxon>
        <taxon>Fabaceae</taxon>
        <taxon>Papilionoideae</taxon>
        <taxon>50 kb inversion clade</taxon>
        <taxon>NPAAA clade</taxon>
        <taxon>indigoferoid/millettioid clade</taxon>
        <taxon>Phaseoleae</taxon>
        <taxon>Flemingia</taxon>
    </lineage>
</organism>
<evidence type="ECO:0000313" key="3">
    <source>
        <dbReference type="EMBL" id="KAL2327433.1"/>
    </source>
</evidence>
<gene>
    <name evidence="3" type="ORF">Fmac_020860</name>
</gene>
<sequence>MNGAVRNPDEMVRVGLWLNVFVCNALVNGYCKQGQVGEAERVFRGMVDC</sequence>
<dbReference type="InterPro" id="IPR011990">
    <property type="entry name" value="TPR-like_helical_dom_sf"/>
</dbReference>
<proteinExistence type="predicted"/>
<comment type="caution">
    <text evidence="3">The sequence shown here is derived from an EMBL/GenBank/DDBJ whole genome shotgun (WGS) entry which is preliminary data.</text>
</comment>
<dbReference type="PROSITE" id="PS51375">
    <property type="entry name" value="PPR"/>
    <property type="match status" value="1"/>
</dbReference>
<dbReference type="Gene3D" id="1.25.40.10">
    <property type="entry name" value="Tetratricopeptide repeat domain"/>
    <property type="match status" value="1"/>
</dbReference>
<keyword evidence="4" id="KW-1185">Reference proteome</keyword>
<dbReference type="InterPro" id="IPR002885">
    <property type="entry name" value="PPR_rpt"/>
</dbReference>
<dbReference type="Pfam" id="PF12854">
    <property type="entry name" value="PPR_1"/>
    <property type="match status" value="1"/>
</dbReference>
<name>A0ABD1LV69_9FABA</name>
<evidence type="ECO:0000313" key="4">
    <source>
        <dbReference type="Proteomes" id="UP001603857"/>
    </source>
</evidence>
<feature type="repeat" description="PPR" evidence="2">
    <location>
        <begin position="19"/>
        <end position="49"/>
    </location>
</feature>
<dbReference type="NCBIfam" id="TIGR00756">
    <property type="entry name" value="PPR"/>
    <property type="match status" value="1"/>
</dbReference>
<protein>
    <recommendedName>
        <fullName evidence="5">Pentatricopeptide repeat-containing protein</fullName>
    </recommendedName>
</protein>
<evidence type="ECO:0000256" key="1">
    <source>
        <dbReference type="ARBA" id="ARBA00022737"/>
    </source>
</evidence>
<dbReference type="EMBL" id="JBGMDY010000007">
    <property type="protein sequence ID" value="KAL2327433.1"/>
    <property type="molecule type" value="Genomic_DNA"/>
</dbReference>
<keyword evidence="1" id="KW-0677">Repeat</keyword>